<dbReference type="EMBL" id="NJAI01000002">
    <property type="protein sequence ID" value="PHM55996.1"/>
    <property type="molecule type" value="Genomic_DNA"/>
</dbReference>
<gene>
    <name evidence="1" type="ORF">Xhom_01458</name>
</gene>
<name>A0A2G0Q9U8_XENHO</name>
<comment type="caution">
    <text evidence="1">The sequence shown here is derived from an EMBL/GenBank/DDBJ whole genome shotgun (WGS) entry which is preliminary data.</text>
</comment>
<reference evidence="1 2" key="1">
    <citation type="journal article" date="2017" name="Nat. Microbiol.">
        <title>Natural product diversity associated with the nematode symbionts Photorhabdus and Xenorhabdus.</title>
        <authorList>
            <person name="Tobias N.J."/>
            <person name="Wolff H."/>
            <person name="Djahanschiri B."/>
            <person name="Grundmann F."/>
            <person name="Kronenwerth M."/>
            <person name="Shi Y.M."/>
            <person name="Simonyi S."/>
            <person name="Grun P."/>
            <person name="Shapiro-Ilan D."/>
            <person name="Pidot S.J."/>
            <person name="Stinear T.P."/>
            <person name="Ebersberger I."/>
            <person name="Bode H.B."/>
        </authorList>
    </citation>
    <scope>NUCLEOTIDE SEQUENCE [LARGE SCALE GENOMIC DNA]</scope>
    <source>
        <strain evidence="1 2">DSM 17903</strain>
    </source>
</reference>
<evidence type="ECO:0000313" key="2">
    <source>
        <dbReference type="Proteomes" id="UP000225433"/>
    </source>
</evidence>
<proteinExistence type="predicted"/>
<protein>
    <submittedName>
        <fullName evidence="1">Conjugal transfer protein TraG</fullName>
    </submittedName>
</protein>
<sequence length="65" mass="6914">MIRRLISPVNLSVSQDRYVYAGYGGNADPTLLNGANRIGASAGTLLGGLLSMPMFDTVRQALPMM</sequence>
<organism evidence="1 2">
    <name type="scientific">Xenorhabdus hominickii</name>
    <dbReference type="NCBI Taxonomy" id="351679"/>
    <lineage>
        <taxon>Bacteria</taxon>
        <taxon>Pseudomonadati</taxon>
        <taxon>Pseudomonadota</taxon>
        <taxon>Gammaproteobacteria</taxon>
        <taxon>Enterobacterales</taxon>
        <taxon>Morganellaceae</taxon>
        <taxon>Xenorhabdus</taxon>
    </lineage>
</organism>
<dbReference type="AlphaFoldDB" id="A0A2G0Q9U8"/>
<accession>A0A2G0Q9U8</accession>
<evidence type="ECO:0000313" key="1">
    <source>
        <dbReference type="EMBL" id="PHM55996.1"/>
    </source>
</evidence>
<dbReference type="Proteomes" id="UP000225433">
    <property type="component" value="Unassembled WGS sequence"/>
</dbReference>